<organism evidence="1 2">
    <name type="scientific">Szabonella alba</name>
    <dbReference type="NCBI Taxonomy" id="2804194"/>
    <lineage>
        <taxon>Bacteria</taxon>
        <taxon>Pseudomonadati</taxon>
        <taxon>Pseudomonadota</taxon>
        <taxon>Alphaproteobacteria</taxon>
        <taxon>Rhodobacterales</taxon>
        <taxon>Paracoccaceae</taxon>
        <taxon>Szabonella</taxon>
    </lineage>
</organism>
<dbReference type="SUPFAM" id="SSF103025">
    <property type="entry name" value="Folate-binding domain"/>
    <property type="match status" value="1"/>
</dbReference>
<keyword evidence="2" id="KW-1185">Reference proteome</keyword>
<dbReference type="InterPro" id="IPR027266">
    <property type="entry name" value="TrmE/GcvT-like"/>
</dbReference>
<evidence type="ECO:0000313" key="1">
    <source>
        <dbReference type="EMBL" id="MBL4916031.1"/>
    </source>
</evidence>
<dbReference type="RefSeq" id="WP_202686685.1">
    <property type="nucleotide sequence ID" value="NZ_JAESVN010000001.1"/>
</dbReference>
<reference evidence="1" key="1">
    <citation type="submission" date="2021-01" db="EMBL/GenBank/DDBJ databases">
        <title>Tabrizicola alba sp. nov. a motile alkaliphilic bacterium isolated from a soda lake.</title>
        <authorList>
            <person name="Szuroczki S."/>
            <person name="Abbaszade G."/>
            <person name="Schumann P."/>
            <person name="Toth E."/>
        </authorList>
    </citation>
    <scope>NUCLEOTIDE SEQUENCE</scope>
    <source>
        <strain evidence="1">DMG-N-6</strain>
    </source>
</reference>
<dbReference type="Proteomes" id="UP000648908">
    <property type="component" value="Unassembled WGS sequence"/>
</dbReference>
<sequence>MADLIAKSPLDGASITIGALTLAEFDAGRITSVAPLQGQEAALAKAFAPLGLAFPAPNRVSTGKDARLVWTSRGQAFLFGAAPAGLEAHAALTDQSDGWATLRLTGAGAAAALMRLVPLDLEAMAVEEAARAPLGHMQSILIRVEDGFEILVFRSMARTLWHEVETAMKSLAARAQI</sequence>
<evidence type="ECO:0000313" key="2">
    <source>
        <dbReference type="Proteomes" id="UP000648908"/>
    </source>
</evidence>
<name>A0A8K0V6E6_9RHOB</name>
<accession>A0A8K0V6E6</accession>
<comment type="caution">
    <text evidence="1">The sequence shown here is derived from an EMBL/GenBank/DDBJ whole genome shotgun (WGS) entry which is preliminary data.</text>
</comment>
<dbReference type="EMBL" id="JAESVN010000001">
    <property type="protein sequence ID" value="MBL4916031.1"/>
    <property type="molecule type" value="Genomic_DNA"/>
</dbReference>
<gene>
    <name evidence="1" type="ORF">JL811_02250</name>
</gene>
<dbReference type="AlphaFoldDB" id="A0A8K0V6E6"/>
<proteinExistence type="predicted"/>
<dbReference type="Gene3D" id="3.30.1360.120">
    <property type="entry name" value="Probable tRNA modification gtpase trme, domain 1"/>
    <property type="match status" value="1"/>
</dbReference>
<protein>
    <submittedName>
        <fullName evidence="1">Sarcosine oxidase subunit gamma</fullName>
    </submittedName>
</protein>